<feature type="domain" description="Type II methyltransferase M.TaqI-like" evidence="6">
    <location>
        <begin position="343"/>
        <end position="580"/>
    </location>
</feature>
<dbReference type="GO" id="GO:0003676">
    <property type="term" value="F:nucleic acid binding"/>
    <property type="evidence" value="ECO:0007669"/>
    <property type="project" value="InterPro"/>
</dbReference>
<evidence type="ECO:0000313" key="7">
    <source>
        <dbReference type="EMBL" id="SFF93246.1"/>
    </source>
</evidence>
<evidence type="ECO:0000256" key="5">
    <source>
        <dbReference type="ARBA" id="ARBA00047942"/>
    </source>
</evidence>
<dbReference type="Proteomes" id="UP000182135">
    <property type="component" value="Unassembled WGS sequence"/>
</dbReference>
<evidence type="ECO:0000256" key="3">
    <source>
        <dbReference type="ARBA" id="ARBA00022679"/>
    </source>
</evidence>
<dbReference type="InterPro" id="IPR050953">
    <property type="entry name" value="N4_N6_ade-DNA_methylase"/>
</dbReference>
<reference evidence="7 8" key="1">
    <citation type="submission" date="2016-10" db="EMBL/GenBank/DDBJ databases">
        <authorList>
            <person name="de Groot N.N."/>
        </authorList>
    </citation>
    <scope>NUCLEOTIDE SEQUENCE [LARGE SCALE GENOMIC DNA]</scope>
    <source>
        <strain evidence="7 8">NLAE-zl-G419</strain>
    </source>
</reference>
<organism evidence="7 8">
    <name type="scientific">Clostridium cadaveris</name>
    <dbReference type="NCBI Taxonomy" id="1529"/>
    <lineage>
        <taxon>Bacteria</taxon>
        <taxon>Bacillati</taxon>
        <taxon>Bacillota</taxon>
        <taxon>Clostridia</taxon>
        <taxon>Eubacteriales</taxon>
        <taxon>Clostridiaceae</taxon>
        <taxon>Clostridium</taxon>
    </lineage>
</organism>
<dbReference type="STRING" id="1529.SAMN04487885_11620"/>
<evidence type="ECO:0000256" key="2">
    <source>
        <dbReference type="ARBA" id="ARBA00022603"/>
    </source>
</evidence>
<dbReference type="GO" id="GO:0009007">
    <property type="term" value="F:site-specific DNA-methyltransferase (adenine-specific) activity"/>
    <property type="evidence" value="ECO:0007669"/>
    <property type="project" value="UniProtKB-EC"/>
</dbReference>
<evidence type="ECO:0000313" key="8">
    <source>
        <dbReference type="Proteomes" id="UP000182135"/>
    </source>
</evidence>
<keyword evidence="2 7" id="KW-0489">Methyltransferase</keyword>
<dbReference type="EC" id="2.1.1.72" evidence="1"/>
<dbReference type="GO" id="GO:0006304">
    <property type="term" value="P:DNA modification"/>
    <property type="evidence" value="ECO:0007669"/>
    <property type="project" value="InterPro"/>
</dbReference>
<dbReference type="NCBIfam" id="NF033452">
    <property type="entry name" value="BREX_1_MTaseX"/>
    <property type="match status" value="1"/>
</dbReference>
<dbReference type="OrthoDB" id="32195at2"/>
<dbReference type="InterPro" id="IPR029063">
    <property type="entry name" value="SAM-dependent_MTases_sf"/>
</dbReference>
<dbReference type="RefSeq" id="WP_027638035.1">
    <property type="nucleotide sequence ID" value="NZ_BAAACD010000024.1"/>
</dbReference>
<name>A0A1I2MV79_9CLOT</name>
<keyword evidence="4" id="KW-0949">S-adenosyl-L-methionine</keyword>
<dbReference type="PANTHER" id="PTHR33841">
    <property type="entry name" value="DNA METHYLTRANSFERASE YEEA-RELATED"/>
    <property type="match status" value="1"/>
</dbReference>
<dbReference type="Pfam" id="PF07669">
    <property type="entry name" value="Eco57I"/>
    <property type="match status" value="1"/>
</dbReference>
<accession>A0A1I2MV79</accession>
<dbReference type="PANTHER" id="PTHR33841:SF1">
    <property type="entry name" value="DNA METHYLTRANSFERASE A"/>
    <property type="match status" value="1"/>
</dbReference>
<dbReference type="EMBL" id="FOOE01000016">
    <property type="protein sequence ID" value="SFF93246.1"/>
    <property type="molecule type" value="Genomic_DNA"/>
</dbReference>
<keyword evidence="8" id="KW-1185">Reference proteome</keyword>
<evidence type="ECO:0000256" key="1">
    <source>
        <dbReference type="ARBA" id="ARBA00011900"/>
    </source>
</evidence>
<dbReference type="InterPro" id="IPR011639">
    <property type="entry name" value="MethylTrfase_TaqI-like_dom"/>
</dbReference>
<dbReference type="InterPro" id="IPR002052">
    <property type="entry name" value="DNA_methylase_N6_adenine_CS"/>
</dbReference>
<evidence type="ECO:0000259" key="6">
    <source>
        <dbReference type="Pfam" id="PF07669"/>
    </source>
</evidence>
<gene>
    <name evidence="7" type="ORF">SAMN04487885_11620</name>
</gene>
<dbReference type="SUPFAM" id="SSF53335">
    <property type="entry name" value="S-adenosyl-L-methionine-dependent methyltransferases"/>
    <property type="match status" value="1"/>
</dbReference>
<dbReference type="InterPro" id="IPR047939">
    <property type="entry name" value="BREX_1_PglX"/>
</dbReference>
<protein>
    <recommendedName>
        <fullName evidence="1">site-specific DNA-methyltransferase (adenine-specific)</fullName>
        <ecNumber evidence="1">2.1.1.72</ecNumber>
    </recommendedName>
</protein>
<keyword evidence="3 7" id="KW-0808">Transferase</keyword>
<dbReference type="GeneID" id="90544521"/>
<dbReference type="Gene3D" id="3.40.50.150">
    <property type="entry name" value="Vaccinia Virus protein VP39"/>
    <property type="match status" value="1"/>
</dbReference>
<dbReference type="eggNOG" id="COG1002">
    <property type="taxonomic scope" value="Bacteria"/>
</dbReference>
<sequence>MNKNNIRTFALWARRKLIYDIKNQLEILGIFKDSILKEYNHKIPKSYRDELAKEVMKRGFEEVVEEAAYVWFIRIIAFRYMEINHFITDTSKCFFDSEESFNISHIEFISEISMELNLNNDEKLNLKKNFSNDLENLYKTILILRCRKFANILPDIFYNKNRYMELLIPDKIFDEESILKRLITDIDEKDFKRGVEIIGWLYQYYMSDKKDDVFNGLKENIKITKENIPAATQLFTPKWIVQYMVENSLVRVVKGYGINRINISELKEECSYYLDDYKEESEILGDTKSIRHRTEVGNIENIKIIDPCMGSGHILVYAFDFLYEIYKKAGYEGKKIPRLILENNLYGLDIDYRAVQLGTFALFMKCREYNDDFFTEVEYEYVNINMCTIEESNDISKEEVNYFVNAYIESKNYSDEVKNEKFRKDIEYLVEIFKDAKEYGSILDVKNLNFVTLKESINTMKNKIIPSFQLSKHILFEKILKLINQGEILSGKYDAVITNPPYMGIRGLNDKLSSYLCENYPVSKYDMFSVYMEVCQRLAKENSFYSMITPHSWMFLSSFTALREKLIKEGNFINMIHLGARAFEENVGTIVQNVAFIFRNGNVSSYKTKIIDLTKEENSREKEKKLISIKKDKTSSNVYIGDLKILMETQTKSIAYWISDNVIKLFSELPPLSSITKPRQGIATSDNKRFLKNWFEVERDKIKFDALSKEDAMISEKKWFPYNKGGDYRKWYGNNEYVINWEKDGKEVKEYASKLYKSYSRTIKNEDFFFRKCLTYTFISEDMGVRYCPNGFIFDVAGSSVFFEDNEKINVILGFLCSKVAKMFLDTMNPTYNIQVGDLKNIPIKEEMYTCIDIKEKIDNLVRENIEISKREWDSFEISWDFHSHPLAKRGMKLSEAFKIWEEKMKIDFNKIKRNEEMLNKIFIELYGLQDELSESMNDEDITFRKADVKREVKSLISYIIGCIFGRYDAEAVNNYRIKSGEVEEQGTKSKWFAKNNIIPITEDEYFEDDIVYIFVEFIKEFYGEENLEENLEFIASSLKKKEGETSRQVIRRYFIKEFYKDHVKTYEKKPIYWMFDSGKNDGFKALIYMHRYEPDMISKIRENYLKLLIKKYEEEAERLSLMINSEVINKKHRSFAKKKTYRIYNQIEELKKYNNIAAYVDGKKIIINLDDGIRHNYEKFQGINMVDSKGQEVKMNLLCKI</sequence>
<proteinExistence type="predicted"/>
<dbReference type="PRINTS" id="PR00507">
    <property type="entry name" value="N12N6MTFRASE"/>
</dbReference>
<dbReference type="PROSITE" id="PS00092">
    <property type="entry name" value="N6_MTASE"/>
    <property type="match status" value="1"/>
</dbReference>
<evidence type="ECO:0000256" key="4">
    <source>
        <dbReference type="ARBA" id="ARBA00022691"/>
    </source>
</evidence>
<dbReference type="AlphaFoldDB" id="A0A1I2MV79"/>
<comment type="catalytic activity">
    <reaction evidence="5">
        <text>a 2'-deoxyadenosine in DNA + S-adenosyl-L-methionine = an N(6)-methyl-2'-deoxyadenosine in DNA + S-adenosyl-L-homocysteine + H(+)</text>
        <dbReference type="Rhea" id="RHEA:15197"/>
        <dbReference type="Rhea" id="RHEA-COMP:12418"/>
        <dbReference type="Rhea" id="RHEA-COMP:12419"/>
        <dbReference type="ChEBI" id="CHEBI:15378"/>
        <dbReference type="ChEBI" id="CHEBI:57856"/>
        <dbReference type="ChEBI" id="CHEBI:59789"/>
        <dbReference type="ChEBI" id="CHEBI:90615"/>
        <dbReference type="ChEBI" id="CHEBI:90616"/>
        <dbReference type="EC" id="2.1.1.72"/>
    </reaction>
</comment>
<dbReference type="GO" id="GO:0032259">
    <property type="term" value="P:methylation"/>
    <property type="evidence" value="ECO:0007669"/>
    <property type="project" value="UniProtKB-KW"/>
</dbReference>
<dbReference type="eggNOG" id="COG0827">
    <property type="taxonomic scope" value="Bacteria"/>
</dbReference>